<dbReference type="Proteomes" id="UP001057452">
    <property type="component" value="Chromosome 4"/>
</dbReference>
<evidence type="ECO:0000313" key="2">
    <source>
        <dbReference type="Proteomes" id="UP001057452"/>
    </source>
</evidence>
<accession>A0ACB9XPD0</accession>
<gene>
    <name evidence="1" type="ORF">KUCAC02_022478</name>
</gene>
<dbReference type="EMBL" id="CM043788">
    <property type="protein sequence ID" value="KAI4828382.1"/>
    <property type="molecule type" value="Genomic_DNA"/>
</dbReference>
<evidence type="ECO:0000313" key="1">
    <source>
        <dbReference type="EMBL" id="KAI4828382.1"/>
    </source>
</evidence>
<reference evidence="1" key="1">
    <citation type="submission" date="2022-05" db="EMBL/GenBank/DDBJ databases">
        <title>Chromosome-level genome of Chaenocephalus aceratus.</title>
        <authorList>
            <person name="Park H."/>
        </authorList>
    </citation>
    <scope>NUCLEOTIDE SEQUENCE</scope>
    <source>
        <strain evidence="1">KU_202001</strain>
    </source>
</reference>
<organism evidence="1 2">
    <name type="scientific">Chaenocephalus aceratus</name>
    <name type="common">Blackfin icefish</name>
    <name type="synonym">Chaenichthys aceratus</name>
    <dbReference type="NCBI Taxonomy" id="36190"/>
    <lineage>
        <taxon>Eukaryota</taxon>
        <taxon>Metazoa</taxon>
        <taxon>Chordata</taxon>
        <taxon>Craniata</taxon>
        <taxon>Vertebrata</taxon>
        <taxon>Euteleostomi</taxon>
        <taxon>Actinopterygii</taxon>
        <taxon>Neopterygii</taxon>
        <taxon>Teleostei</taxon>
        <taxon>Neoteleostei</taxon>
        <taxon>Acanthomorphata</taxon>
        <taxon>Eupercaria</taxon>
        <taxon>Perciformes</taxon>
        <taxon>Notothenioidei</taxon>
        <taxon>Channichthyidae</taxon>
        <taxon>Chaenocephalus</taxon>
    </lineage>
</organism>
<proteinExistence type="predicted"/>
<keyword evidence="2" id="KW-1185">Reference proteome</keyword>
<feature type="non-terminal residue" evidence="1">
    <location>
        <position position="1"/>
    </location>
</feature>
<name>A0ACB9XPD0_CHAAC</name>
<comment type="caution">
    <text evidence="1">The sequence shown here is derived from an EMBL/GenBank/DDBJ whole genome shotgun (WGS) entry which is preliminary data.</text>
</comment>
<sequence length="110" mass="12403">LLDLHAGLITWWGQLEELLEMWVHTQSRMTTVRLFWPRVPGGASQAPSRSFDVAESSSSEPSMCTDRTNVFLLVCVTCRSTLPAGKTGYEFKQNTHRAALHLCLQVMHTQ</sequence>
<protein>
    <submittedName>
        <fullName evidence="1">Uncharacterized protein</fullName>
    </submittedName>
</protein>
<feature type="non-terminal residue" evidence="1">
    <location>
        <position position="110"/>
    </location>
</feature>